<dbReference type="InterPro" id="IPR037401">
    <property type="entry name" value="SnoaL-like"/>
</dbReference>
<evidence type="ECO:0000313" key="2">
    <source>
        <dbReference type="EMBL" id="CAA6828943.1"/>
    </source>
</evidence>
<name>A0A6S6ULZ2_9BACT</name>
<protein>
    <submittedName>
        <fullName evidence="2">Limonene-1,2-epoxide hydrolase</fullName>
    </submittedName>
</protein>
<sequence length="151" mass="17248">MQTIIQTFYEAFKNGDSKGMNACYHDDIEFCDPAFGPLKGADAKAMWTMLCKNGKDVKVEYSKINADESKGTAHWEAWYTFSQTGRKVHNIVEATFEFKDGKIIKHNDDFHLRNWAKQALGFKGFLLGGTSFFQKKLQEQTGRTLAKFQQS</sequence>
<keyword evidence="2" id="KW-0378">Hydrolase</keyword>
<reference evidence="2" key="1">
    <citation type="submission" date="2020-01" db="EMBL/GenBank/DDBJ databases">
        <authorList>
            <person name="Meier V. D."/>
            <person name="Meier V D."/>
        </authorList>
    </citation>
    <scope>NUCLEOTIDE SEQUENCE</scope>
    <source>
        <strain evidence="2">HLG_WM_MAG_10</strain>
    </source>
</reference>
<dbReference type="InterPro" id="IPR032710">
    <property type="entry name" value="NTF2-like_dom_sf"/>
</dbReference>
<proteinExistence type="predicted"/>
<dbReference type="GO" id="GO:0016787">
    <property type="term" value="F:hydrolase activity"/>
    <property type="evidence" value="ECO:0007669"/>
    <property type="project" value="UniProtKB-KW"/>
</dbReference>
<organism evidence="2">
    <name type="scientific">uncultured Aureispira sp</name>
    <dbReference type="NCBI Taxonomy" id="1331704"/>
    <lineage>
        <taxon>Bacteria</taxon>
        <taxon>Pseudomonadati</taxon>
        <taxon>Bacteroidota</taxon>
        <taxon>Saprospiria</taxon>
        <taxon>Saprospirales</taxon>
        <taxon>Saprospiraceae</taxon>
        <taxon>Aureispira</taxon>
        <taxon>environmental samples</taxon>
    </lineage>
</organism>
<evidence type="ECO:0000259" key="1">
    <source>
        <dbReference type="Pfam" id="PF12680"/>
    </source>
</evidence>
<dbReference type="Gene3D" id="3.10.450.50">
    <property type="match status" value="1"/>
</dbReference>
<dbReference type="EMBL" id="CACVAQ010000449">
    <property type="protein sequence ID" value="CAA6828943.1"/>
    <property type="molecule type" value="Genomic_DNA"/>
</dbReference>
<feature type="domain" description="SnoaL-like" evidence="1">
    <location>
        <begin position="6"/>
        <end position="106"/>
    </location>
</feature>
<dbReference type="Pfam" id="PF12680">
    <property type="entry name" value="SnoaL_2"/>
    <property type="match status" value="1"/>
</dbReference>
<accession>A0A6S6ULZ2</accession>
<gene>
    <name evidence="2" type="ORF">HELGO_WM23171</name>
</gene>
<dbReference type="AlphaFoldDB" id="A0A6S6ULZ2"/>
<dbReference type="SUPFAM" id="SSF54427">
    <property type="entry name" value="NTF2-like"/>
    <property type="match status" value="1"/>
</dbReference>